<feature type="transmembrane region" description="Helical" evidence="14">
    <location>
        <begin position="339"/>
        <end position="360"/>
    </location>
</feature>
<dbReference type="PANTHER" id="PTHR48041">
    <property type="entry name" value="ABC TRANSPORTER G FAMILY MEMBER 28"/>
    <property type="match status" value="1"/>
</dbReference>
<protein>
    <submittedName>
        <fullName evidence="17">Uncharacterized protein</fullName>
    </submittedName>
</protein>
<dbReference type="GO" id="GO:0005634">
    <property type="term" value="C:nucleus"/>
    <property type="evidence" value="ECO:0007669"/>
    <property type="project" value="UniProtKB-SubCell"/>
</dbReference>
<evidence type="ECO:0000256" key="5">
    <source>
        <dbReference type="ARBA" id="ARBA00022741"/>
    </source>
</evidence>
<feature type="domain" description="ABC transporter" evidence="15">
    <location>
        <begin position="30"/>
        <end position="241"/>
    </location>
</feature>
<dbReference type="GO" id="GO:0003677">
    <property type="term" value="F:DNA binding"/>
    <property type="evidence" value="ECO:0007669"/>
    <property type="project" value="UniProtKB-KW"/>
</dbReference>
<dbReference type="GO" id="GO:0005524">
    <property type="term" value="F:ATP binding"/>
    <property type="evidence" value="ECO:0007669"/>
    <property type="project" value="UniProtKB-KW"/>
</dbReference>
<keyword evidence="7 14" id="KW-1133">Transmembrane helix</keyword>
<dbReference type="InterPro" id="IPR017871">
    <property type="entry name" value="ABC_transporter-like_CS"/>
</dbReference>
<dbReference type="AlphaFoldDB" id="A0A9Q1MIJ5"/>
<evidence type="ECO:0000313" key="18">
    <source>
        <dbReference type="Proteomes" id="UP001152561"/>
    </source>
</evidence>
<dbReference type="InterPro" id="IPR003441">
    <property type="entry name" value="NAC-dom"/>
</dbReference>
<gene>
    <name evidence="17" type="ORF">K7X08_027240</name>
</gene>
<reference evidence="18" key="1">
    <citation type="journal article" date="2023" name="Proc. Natl. Acad. Sci. U.S.A.">
        <title>Genomic and structural basis for evolution of tropane alkaloid biosynthesis.</title>
        <authorList>
            <person name="Wanga Y.-J."/>
            <person name="Taina T."/>
            <person name="Yua J.-Y."/>
            <person name="Lia J."/>
            <person name="Xua B."/>
            <person name="Chenc J."/>
            <person name="D'Auriad J.C."/>
            <person name="Huanga J.-P."/>
            <person name="Huanga S.-X."/>
        </authorList>
    </citation>
    <scope>NUCLEOTIDE SEQUENCE [LARGE SCALE GENOMIC DNA]</scope>
    <source>
        <strain evidence="18">cv. KIB-2019</strain>
    </source>
</reference>
<evidence type="ECO:0000256" key="13">
    <source>
        <dbReference type="SAM" id="MobiDB-lite"/>
    </source>
</evidence>
<evidence type="ECO:0000256" key="10">
    <source>
        <dbReference type="ARBA" id="ARBA00023136"/>
    </source>
</evidence>
<evidence type="ECO:0000256" key="8">
    <source>
        <dbReference type="ARBA" id="ARBA00023015"/>
    </source>
</evidence>
<dbReference type="SUPFAM" id="SSF101941">
    <property type="entry name" value="NAC domain"/>
    <property type="match status" value="1"/>
</dbReference>
<dbReference type="InterPro" id="IPR050352">
    <property type="entry name" value="ABCG_transporters"/>
</dbReference>
<dbReference type="Pfam" id="PF02365">
    <property type="entry name" value="NAM"/>
    <property type="match status" value="1"/>
</dbReference>
<name>A0A9Q1MIJ5_9SOLA</name>
<dbReference type="Pfam" id="PF00005">
    <property type="entry name" value="ABC_tran"/>
    <property type="match status" value="1"/>
</dbReference>
<keyword evidence="18" id="KW-1185">Reference proteome</keyword>
<evidence type="ECO:0000256" key="11">
    <source>
        <dbReference type="ARBA" id="ARBA00023163"/>
    </source>
</evidence>
<evidence type="ECO:0000256" key="9">
    <source>
        <dbReference type="ARBA" id="ARBA00023125"/>
    </source>
</evidence>
<dbReference type="GO" id="GO:0005886">
    <property type="term" value="C:plasma membrane"/>
    <property type="evidence" value="ECO:0007669"/>
    <property type="project" value="TreeGrafter"/>
</dbReference>
<evidence type="ECO:0000256" key="7">
    <source>
        <dbReference type="ARBA" id="ARBA00022989"/>
    </source>
</evidence>
<dbReference type="InterPro" id="IPR027417">
    <property type="entry name" value="P-loop_NTPase"/>
</dbReference>
<dbReference type="PROSITE" id="PS51005">
    <property type="entry name" value="NAC"/>
    <property type="match status" value="1"/>
</dbReference>
<keyword evidence="4 14" id="KW-0812">Transmembrane</keyword>
<keyword evidence="8" id="KW-0805">Transcription regulation</keyword>
<evidence type="ECO:0000256" key="2">
    <source>
        <dbReference type="ARBA" id="ARBA00004141"/>
    </source>
</evidence>
<feature type="domain" description="NAC" evidence="16">
    <location>
        <begin position="482"/>
        <end position="630"/>
    </location>
</feature>
<keyword evidence="12" id="KW-0539">Nucleus</keyword>
<keyword evidence="11" id="KW-0804">Transcription</keyword>
<dbReference type="Proteomes" id="UP001152561">
    <property type="component" value="Unassembled WGS sequence"/>
</dbReference>
<dbReference type="OrthoDB" id="66620at2759"/>
<dbReference type="PROSITE" id="PS50893">
    <property type="entry name" value="ABC_TRANSPORTER_2"/>
    <property type="match status" value="1"/>
</dbReference>
<evidence type="ECO:0000259" key="16">
    <source>
        <dbReference type="PROSITE" id="PS51005"/>
    </source>
</evidence>
<evidence type="ECO:0000256" key="3">
    <source>
        <dbReference type="ARBA" id="ARBA00022448"/>
    </source>
</evidence>
<keyword evidence="5" id="KW-0547">Nucleotide-binding</keyword>
<evidence type="ECO:0000256" key="12">
    <source>
        <dbReference type="ARBA" id="ARBA00023242"/>
    </source>
</evidence>
<dbReference type="InterPro" id="IPR013525">
    <property type="entry name" value="ABC2_TM"/>
</dbReference>
<dbReference type="Pfam" id="PF01061">
    <property type="entry name" value="ABC2_membrane"/>
    <property type="match status" value="1"/>
</dbReference>
<dbReference type="Gene3D" id="2.170.150.80">
    <property type="entry name" value="NAC domain"/>
    <property type="match status" value="1"/>
</dbReference>
<keyword evidence="9" id="KW-0238">DNA-binding</keyword>
<dbReference type="GO" id="GO:0140359">
    <property type="term" value="F:ABC-type transporter activity"/>
    <property type="evidence" value="ECO:0007669"/>
    <property type="project" value="InterPro"/>
</dbReference>
<organism evidence="17 18">
    <name type="scientific">Anisodus acutangulus</name>
    <dbReference type="NCBI Taxonomy" id="402998"/>
    <lineage>
        <taxon>Eukaryota</taxon>
        <taxon>Viridiplantae</taxon>
        <taxon>Streptophyta</taxon>
        <taxon>Embryophyta</taxon>
        <taxon>Tracheophyta</taxon>
        <taxon>Spermatophyta</taxon>
        <taxon>Magnoliopsida</taxon>
        <taxon>eudicotyledons</taxon>
        <taxon>Gunneridae</taxon>
        <taxon>Pentapetalae</taxon>
        <taxon>asterids</taxon>
        <taxon>lamiids</taxon>
        <taxon>Solanales</taxon>
        <taxon>Solanaceae</taxon>
        <taxon>Solanoideae</taxon>
        <taxon>Hyoscyameae</taxon>
        <taxon>Anisodus</taxon>
    </lineage>
</organism>
<feature type="compositionally biased region" description="Polar residues" evidence="13">
    <location>
        <begin position="632"/>
        <end position="659"/>
    </location>
</feature>
<dbReference type="SUPFAM" id="SSF52540">
    <property type="entry name" value="P-loop containing nucleoside triphosphate hydrolases"/>
    <property type="match status" value="1"/>
</dbReference>
<keyword evidence="10 14" id="KW-0472">Membrane</keyword>
<dbReference type="InterPro" id="IPR036093">
    <property type="entry name" value="NAC_dom_sf"/>
</dbReference>
<dbReference type="PROSITE" id="PS00211">
    <property type="entry name" value="ABC_TRANSPORTER_1"/>
    <property type="match status" value="1"/>
</dbReference>
<dbReference type="InterPro" id="IPR003593">
    <property type="entry name" value="AAA+_ATPase"/>
</dbReference>
<keyword evidence="6" id="KW-0067">ATP-binding</keyword>
<proteinExistence type="predicted"/>
<dbReference type="SMART" id="SM00382">
    <property type="entry name" value="AAA"/>
    <property type="match status" value="1"/>
</dbReference>
<dbReference type="GO" id="GO:0016887">
    <property type="term" value="F:ATP hydrolysis activity"/>
    <property type="evidence" value="ECO:0007669"/>
    <property type="project" value="InterPro"/>
</dbReference>
<dbReference type="PANTHER" id="PTHR48041:SF18">
    <property type="entry name" value="ABC TRANSPORTER G FAMILY MEMBER 9-LIKE"/>
    <property type="match status" value="1"/>
</dbReference>
<evidence type="ECO:0000256" key="6">
    <source>
        <dbReference type="ARBA" id="ARBA00022840"/>
    </source>
</evidence>
<feature type="region of interest" description="Disordered" evidence="13">
    <location>
        <begin position="1"/>
        <end position="22"/>
    </location>
</feature>
<accession>A0A9Q1MIJ5</accession>
<evidence type="ECO:0000256" key="1">
    <source>
        <dbReference type="ARBA" id="ARBA00004123"/>
    </source>
</evidence>
<dbReference type="InterPro" id="IPR003439">
    <property type="entry name" value="ABC_transporter-like_ATP-bd"/>
</dbReference>
<comment type="caution">
    <text evidence="17">The sequence shown here is derived from an EMBL/GenBank/DDBJ whole genome shotgun (WGS) entry which is preliminary data.</text>
</comment>
<evidence type="ECO:0000256" key="14">
    <source>
        <dbReference type="SAM" id="Phobius"/>
    </source>
</evidence>
<evidence type="ECO:0000259" key="15">
    <source>
        <dbReference type="PROSITE" id="PS50893"/>
    </source>
</evidence>
<dbReference type="GO" id="GO:0006355">
    <property type="term" value="P:regulation of DNA-templated transcription"/>
    <property type="evidence" value="ECO:0007669"/>
    <property type="project" value="InterPro"/>
</dbReference>
<dbReference type="FunFam" id="2.170.150.80:FF:000008">
    <property type="entry name" value="NAC domain-containing protein 72-like"/>
    <property type="match status" value="1"/>
</dbReference>
<evidence type="ECO:0000256" key="4">
    <source>
        <dbReference type="ARBA" id="ARBA00022692"/>
    </source>
</evidence>
<keyword evidence="3" id="KW-0813">Transport</keyword>
<evidence type="ECO:0000313" key="17">
    <source>
        <dbReference type="EMBL" id="KAJ8561050.1"/>
    </source>
</evidence>
<sequence length="812" mass="91046">MEQEMENIQENQNTDQSKSAAIFKKSSRPVTLKGVSRIPLSQKKRIILKGVLGIVSPGGPSRSGKTTLLTGLGGRLVNGHLDGTITYNNKPFSNDMNSETLVFTALRLPKTFTVFTEAIITQLGLTKCKDSIIGGPQLRGISGGERKRVSIGQEMLINPSLLFLDEPTSGLDSTTALRIVSSLRDLAKGGRTVVMMIHQPSSRLFYMFDKVLLLSEGNPLYFGRGEDAMEYFSGIGFPPLVAMNPSDFLLDLANGILSDYPPLSTDKPKEDPASIKQTLVTAFRTNLAENLKEQLQESDDHQVAEKSHEKKFDQWSNTWWQQFSVLFRRGMKERKHESFSGLGVGQVLVVALLCGLLWWRSNNIKIRLFFCSSTLTSGSFFLCSKLFLPSHKRKKEGSSGMYRLSAYFMARTVGDLPMELVLPTIFTVITFLAYVALMRIGVTKKLDLLHCFTQKIVVIKENISRLNKMGVQEKDPLLQLSLPPGFRFYPTDEELLVQYLCKKVAGHDFPFQIIGEIDLYKFDPWVLPSKAIFGEKEWYFFSPRDRKYPNGSRPNRVAGSGYWKATGTDKVITSQGRKVGIKKALVFYIGKAPKGTKTNWIMHEYRLFEPSRKNGSSKLDEWVLCRIYKKNSSGPKPQMPGLQSNEYSHGDSASSSSQFDDMLESLPEMDERFSNLPRLNSLKTEKLNLERLDSANFDWAILAGLKPMPELGAANQAPGVQAQGNVNNPIHNNNNMTFLSDIYAHPTNVRGNTKVKSINLDEEVESGIRNQQVFKSGYFQQSLNGVSQTYTNSVDQFGIQCPNPTLNLGFRQ</sequence>
<comment type="subcellular location">
    <subcellularLocation>
        <location evidence="2">Membrane</location>
        <topology evidence="2">Multi-pass membrane protein</topology>
    </subcellularLocation>
    <subcellularLocation>
        <location evidence="1">Nucleus</location>
    </subcellularLocation>
</comment>
<feature type="transmembrane region" description="Helical" evidence="14">
    <location>
        <begin position="420"/>
        <end position="442"/>
    </location>
</feature>
<dbReference type="Gene3D" id="3.40.50.300">
    <property type="entry name" value="P-loop containing nucleotide triphosphate hydrolases"/>
    <property type="match status" value="1"/>
</dbReference>
<feature type="region of interest" description="Disordered" evidence="13">
    <location>
        <begin position="632"/>
        <end position="660"/>
    </location>
</feature>
<dbReference type="EMBL" id="JAJAGQ010000006">
    <property type="protein sequence ID" value="KAJ8561050.1"/>
    <property type="molecule type" value="Genomic_DNA"/>
</dbReference>